<organism evidence="2">
    <name type="scientific">Nothobranchius kuhntae</name>
    <name type="common">Beira killifish</name>
    <dbReference type="NCBI Taxonomy" id="321403"/>
    <lineage>
        <taxon>Eukaryota</taxon>
        <taxon>Metazoa</taxon>
        <taxon>Chordata</taxon>
        <taxon>Craniata</taxon>
        <taxon>Vertebrata</taxon>
        <taxon>Euteleostomi</taxon>
        <taxon>Actinopterygii</taxon>
        <taxon>Neopterygii</taxon>
        <taxon>Teleostei</taxon>
        <taxon>Neoteleostei</taxon>
        <taxon>Acanthomorphata</taxon>
        <taxon>Ovalentaria</taxon>
        <taxon>Atherinomorphae</taxon>
        <taxon>Cyprinodontiformes</taxon>
        <taxon>Nothobranchiidae</taxon>
        <taxon>Nothobranchius</taxon>
    </lineage>
</organism>
<evidence type="ECO:0000313" key="2">
    <source>
        <dbReference type="EMBL" id="SBR37188.1"/>
    </source>
</evidence>
<gene>
    <name evidence="2" type="primary">KIAA1324L</name>
</gene>
<accession>A0A1A8KYB6</accession>
<dbReference type="AlphaFoldDB" id="A0A1A8KYB6"/>
<evidence type="ECO:0000256" key="1">
    <source>
        <dbReference type="SAM" id="MobiDB-lite"/>
    </source>
</evidence>
<reference evidence="2" key="1">
    <citation type="submission" date="2016-05" db="EMBL/GenBank/DDBJ databases">
        <authorList>
            <person name="Lavstsen T."/>
            <person name="Jespersen J.S."/>
        </authorList>
    </citation>
    <scope>NUCLEOTIDE SEQUENCE</scope>
    <source>
        <tissue evidence="2">Brain</tissue>
    </source>
</reference>
<feature type="non-terminal residue" evidence="2">
    <location>
        <position position="1"/>
    </location>
</feature>
<name>A0A1A8KYB6_NOTKU</name>
<reference evidence="2" key="2">
    <citation type="submission" date="2016-06" db="EMBL/GenBank/DDBJ databases">
        <title>The genome of a short-lived fish provides insights into sex chromosome evolution and the genetic control of aging.</title>
        <authorList>
            <person name="Reichwald K."/>
            <person name="Felder M."/>
            <person name="Petzold A."/>
            <person name="Koch P."/>
            <person name="Groth M."/>
            <person name="Platzer M."/>
        </authorList>
    </citation>
    <scope>NUCLEOTIDE SEQUENCE</scope>
    <source>
        <tissue evidence="2">Brain</tissue>
    </source>
</reference>
<feature type="region of interest" description="Disordered" evidence="1">
    <location>
        <begin position="1"/>
        <end position="36"/>
    </location>
</feature>
<dbReference type="EMBL" id="HAEE01017138">
    <property type="protein sequence ID" value="SBR37188.1"/>
    <property type="molecule type" value="Transcribed_RNA"/>
</dbReference>
<proteinExistence type="predicted"/>
<dbReference type="EMBL" id="HAED01018427">
    <property type="protein sequence ID" value="SBR04872.1"/>
    <property type="molecule type" value="Transcribed_RNA"/>
</dbReference>
<protein>
    <submittedName>
        <fullName evidence="2">KIAA1324-like</fullName>
    </submittedName>
</protein>
<sequence length="52" mass="6136">LPVGERQHLPTLHRGRLPPDRRSVQKRRAGKRERDNSPASLYIVNWLFSFAR</sequence>